<dbReference type="EMBL" id="HACG01002514">
    <property type="protein sequence ID" value="CEK49379.1"/>
    <property type="molecule type" value="Transcribed_RNA"/>
</dbReference>
<feature type="non-terminal residue" evidence="1">
    <location>
        <position position="1"/>
    </location>
</feature>
<sequence>IYQASEQRARLTWALYNSVKRTDIITLLTPQMLKSLSADYSMSYLTIAGLND</sequence>
<dbReference type="AlphaFoldDB" id="A0A0B6XZP8"/>
<proteinExistence type="predicted"/>
<reference evidence="1" key="1">
    <citation type="submission" date="2014-12" db="EMBL/GenBank/DDBJ databases">
        <title>Insight into the proteome of Arion vulgaris.</title>
        <authorList>
            <person name="Aradska J."/>
            <person name="Bulat T."/>
            <person name="Smidak R."/>
            <person name="Sarate P."/>
            <person name="Gangsoo J."/>
            <person name="Sialana F."/>
            <person name="Bilban M."/>
            <person name="Lubec G."/>
        </authorList>
    </citation>
    <scope>NUCLEOTIDE SEQUENCE</scope>
    <source>
        <tissue evidence="1">Skin</tissue>
    </source>
</reference>
<protein>
    <submittedName>
        <fullName evidence="1">Uncharacterized protein</fullName>
    </submittedName>
</protein>
<organism evidence="1">
    <name type="scientific">Arion vulgaris</name>
    <dbReference type="NCBI Taxonomy" id="1028688"/>
    <lineage>
        <taxon>Eukaryota</taxon>
        <taxon>Metazoa</taxon>
        <taxon>Spiralia</taxon>
        <taxon>Lophotrochozoa</taxon>
        <taxon>Mollusca</taxon>
        <taxon>Gastropoda</taxon>
        <taxon>Heterobranchia</taxon>
        <taxon>Euthyneura</taxon>
        <taxon>Panpulmonata</taxon>
        <taxon>Eupulmonata</taxon>
        <taxon>Stylommatophora</taxon>
        <taxon>Helicina</taxon>
        <taxon>Arionoidea</taxon>
        <taxon>Arionidae</taxon>
        <taxon>Arion</taxon>
    </lineage>
</organism>
<name>A0A0B6XZP8_9EUPU</name>
<evidence type="ECO:0000313" key="1">
    <source>
        <dbReference type="EMBL" id="CEK49379.1"/>
    </source>
</evidence>
<gene>
    <name evidence="1" type="primary">ORF7529</name>
</gene>
<accession>A0A0B6XZP8</accession>